<comment type="caution">
    <text evidence="2">The sequence shown here is derived from an EMBL/GenBank/DDBJ whole genome shotgun (WGS) entry which is preliminary data.</text>
</comment>
<keyword evidence="3" id="KW-1185">Reference proteome</keyword>
<protein>
    <submittedName>
        <fullName evidence="2">Uncharacterized protein</fullName>
    </submittedName>
</protein>
<organism evidence="2 3">
    <name type="scientific">Molorchus minor</name>
    <dbReference type="NCBI Taxonomy" id="1323400"/>
    <lineage>
        <taxon>Eukaryota</taxon>
        <taxon>Metazoa</taxon>
        <taxon>Ecdysozoa</taxon>
        <taxon>Arthropoda</taxon>
        <taxon>Hexapoda</taxon>
        <taxon>Insecta</taxon>
        <taxon>Pterygota</taxon>
        <taxon>Neoptera</taxon>
        <taxon>Endopterygota</taxon>
        <taxon>Coleoptera</taxon>
        <taxon>Polyphaga</taxon>
        <taxon>Cucujiformia</taxon>
        <taxon>Chrysomeloidea</taxon>
        <taxon>Cerambycidae</taxon>
        <taxon>Lamiinae</taxon>
        <taxon>Monochamini</taxon>
        <taxon>Molorchus</taxon>
    </lineage>
</organism>
<proteinExistence type="predicted"/>
<dbReference type="Proteomes" id="UP001162164">
    <property type="component" value="Unassembled WGS sequence"/>
</dbReference>
<evidence type="ECO:0000313" key="2">
    <source>
        <dbReference type="EMBL" id="KAJ8980440.1"/>
    </source>
</evidence>
<evidence type="ECO:0000256" key="1">
    <source>
        <dbReference type="SAM" id="MobiDB-lite"/>
    </source>
</evidence>
<feature type="compositionally biased region" description="Acidic residues" evidence="1">
    <location>
        <begin position="51"/>
        <end position="61"/>
    </location>
</feature>
<dbReference type="EMBL" id="JAPWTJ010000260">
    <property type="protein sequence ID" value="KAJ8980440.1"/>
    <property type="molecule type" value="Genomic_DNA"/>
</dbReference>
<accession>A0ABQ9JQA8</accession>
<sequence length="81" mass="9315">MEVGQIGCRGIISYLQGEDAPRLWLIYLRKWWKMLQKNNIQEPEEAAVAPEPEENQDQPDEGDGKCRRRQQLDTNGVGQSC</sequence>
<feature type="region of interest" description="Disordered" evidence="1">
    <location>
        <begin position="42"/>
        <end position="81"/>
    </location>
</feature>
<evidence type="ECO:0000313" key="3">
    <source>
        <dbReference type="Proteomes" id="UP001162164"/>
    </source>
</evidence>
<gene>
    <name evidence="2" type="ORF">NQ317_001613</name>
</gene>
<name>A0ABQ9JQA8_9CUCU</name>
<feature type="compositionally biased region" description="Polar residues" evidence="1">
    <location>
        <begin position="72"/>
        <end position="81"/>
    </location>
</feature>
<reference evidence="2" key="1">
    <citation type="journal article" date="2023" name="Insect Mol. Biol.">
        <title>Genome sequencing provides insights into the evolution of gene families encoding plant cell wall-degrading enzymes in longhorned beetles.</title>
        <authorList>
            <person name="Shin N.R."/>
            <person name="Okamura Y."/>
            <person name="Kirsch R."/>
            <person name="Pauchet Y."/>
        </authorList>
    </citation>
    <scope>NUCLEOTIDE SEQUENCE</scope>
    <source>
        <strain evidence="2">MMC_N1</strain>
    </source>
</reference>